<dbReference type="SMART" id="SM00966">
    <property type="entry name" value="SpoVT_AbrB"/>
    <property type="match status" value="1"/>
</dbReference>
<name>A0A495R7G9_9EURY</name>
<organism evidence="3 4">
    <name type="scientific">Haloarcula quadrata</name>
    <dbReference type="NCBI Taxonomy" id="182779"/>
    <lineage>
        <taxon>Archaea</taxon>
        <taxon>Methanobacteriati</taxon>
        <taxon>Methanobacteriota</taxon>
        <taxon>Stenosarchaea group</taxon>
        <taxon>Halobacteria</taxon>
        <taxon>Halobacteriales</taxon>
        <taxon>Haloarculaceae</taxon>
        <taxon>Haloarcula</taxon>
    </lineage>
</organism>
<dbReference type="RefSeq" id="WP_011223692.1">
    <property type="nucleotide sequence ID" value="NZ_RBWW01000001.1"/>
</dbReference>
<dbReference type="InterPro" id="IPR037914">
    <property type="entry name" value="SpoVT-AbrB_sf"/>
</dbReference>
<evidence type="ECO:0000313" key="3">
    <source>
        <dbReference type="EMBL" id="RKS83212.1"/>
    </source>
</evidence>
<feature type="domain" description="SpoVT-AbrB" evidence="2">
    <location>
        <begin position="2"/>
        <end position="47"/>
    </location>
</feature>
<dbReference type="Proteomes" id="UP000268233">
    <property type="component" value="Unassembled WGS sequence"/>
</dbReference>
<dbReference type="PROSITE" id="PS51740">
    <property type="entry name" value="SPOVT_ABRB"/>
    <property type="match status" value="1"/>
</dbReference>
<dbReference type="SUPFAM" id="SSF89447">
    <property type="entry name" value="AbrB/MazE/MraZ-like"/>
    <property type="match status" value="1"/>
</dbReference>
<accession>A0A495R7G9</accession>
<dbReference type="AlphaFoldDB" id="A0A495R7G9"/>
<evidence type="ECO:0000313" key="4">
    <source>
        <dbReference type="Proteomes" id="UP000268233"/>
    </source>
</evidence>
<comment type="caution">
    <text evidence="3">The sequence shown here is derived from an EMBL/GenBank/DDBJ whole genome shotgun (WGS) entry which is preliminary data.</text>
</comment>
<proteinExistence type="predicted"/>
<dbReference type="GeneID" id="40152504"/>
<dbReference type="Gene3D" id="2.10.260.10">
    <property type="match status" value="1"/>
</dbReference>
<dbReference type="Pfam" id="PF04014">
    <property type="entry name" value="MazE_antitoxin"/>
    <property type="match status" value="1"/>
</dbReference>
<protein>
    <submittedName>
        <fullName evidence="3">AbrB family looped-hinge helix DNA binding protein</fullName>
    </submittedName>
</protein>
<reference evidence="3 4" key="1">
    <citation type="submission" date="2018-10" db="EMBL/GenBank/DDBJ databases">
        <title>Genomic Encyclopedia of Archaeal and Bacterial Type Strains, Phase II (KMG-II): from individual species to whole genera.</title>
        <authorList>
            <person name="Goeker M."/>
        </authorList>
    </citation>
    <scope>NUCLEOTIDE SEQUENCE [LARGE SCALE GENOMIC DNA]</scope>
    <source>
        <strain evidence="3 4">DSM 11927</strain>
    </source>
</reference>
<dbReference type="EMBL" id="RBWW01000001">
    <property type="protein sequence ID" value="RKS83212.1"/>
    <property type="molecule type" value="Genomic_DNA"/>
</dbReference>
<feature type="region of interest" description="Disordered" evidence="1">
    <location>
        <begin position="45"/>
        <end position="64"/>
    </location>
</feature>
<dbReference type="GO" id="GO:0003677">
    <property type="term" value="F:DNA binding"/>
    <property type="evidence" value="ECO:0007669"/>
    <property type="project" value="InterPro"/>
</dbReference>
<sequence>MGETTKVTEKGQTTIPRDLREKYGIEPGDSVEWVETEDGVMLTKAVDGGGRGMLVPDDTDEDTREEIAQELTQRIHDRRTKETPDT</sequence>
<gene>
    <name evidence="3" type="ORF">BDK61_2547</name>
</gene>
<dbReference type="InterPro" id="IPR007159">
    <property type="entry name" value="SpoVT-AbrB_dom"/>
</dbReference>
<evidence type="ECO:0000259" key="2">
    <source>
        <dbReference type="PROSITE" id="PS51740"/>
    </source>
</evidence>
<dbReference type="NCBIfam" id="TIGR01439">
    <property type="entry name" value="lp_hng_hel_AbrB"/>
    <property type="match status" value="1"/>
</dbReference>
<evidence type="ECO:0000256" key="1">
    <source>
        <dbReference type="SAM" id="MobiDB-lite"/>
    </source>
</evidence>
<keyword evidence="4" id="KW-1185">Reference proteome</keyword>